<name>B6JI18_AFIC5</name>
<evidence type="ECO:0000256" key="1">
    <source>
        <dbReference type="SAM" id="SignalP"/>
    </source>
</evidence>
<dbReference type="Proteomes" id="UP000007730">
    <property type="component" value="Chromosome"/>
</dbReference>
<dbReference type="KEGG" id="ocg:OCA5_c19840"/>
<evidence type="ECO:0000313" key="3">
    <source>
        <dbReference type="Proteomes" id="UP000007730"/>
    </source>
</evidence>
<reference evidence="2 3" key="1">
    <citation type="journal article" date="2011" name="J. Bacteriol.">
        <title>Complete genome sequences of the chemolithoautotrophic Oligotropha carboxidovorans strains OM4 and OM5.</title>
        <authorList>
            <person name="Volland S."/>
            <person name="Rachinger M."/>
            <person name="Strittmatter A."/>
            <person name="Daniel R."/>
            <person name="Gottschalk G."/>
            <person name="Meyer O."/>
        </authorList>
    </citation>
    <scope>NUCLEOTIDE SEQUENCE [LARGE SCALE GENOMIC DNA]</scope>
    <source>
        <strain evidence="3">ATCC 49405 / DSM 1227 / KCTC 32145 / OM5</strain>
    </source>
</reference>
<accession>B6JI18</accession>
<dbReference type="PATRIC" id="fig|504832.7.peg.2103"/>
<proteinExistence type="predicted"/>
<dbReference type="STRING" id="504832.OCA5_c19840"/>
<evidence type="ECO:0000313" key="2">
    <source>
        <dbReference type="EMBL" id="AEI06693.1"/>
    </source>
</evidence>
<gene>
    <name evidence="2" type="ordered locus">OCA5_c19840</name>
</gene>
<feature type="signal peptide" evidence="1">
    <location>
        <begin position="1"/>
        <end position="34"/>
    </location>
</feature>
<sequence>MRRRITSGSTASRLARWFACLSLLSLAFALPAAAQSSTVQRTAKGDSGKDIRIGIYVNVQANCSSGALPSIQMLVRPENGTATVKRARISLTNYKNCMALEVPAFIGIYRSKPHFAGNDRLTLSVTYPNGRTEKQEITITVGPANLKGRDI</sequence>
<dbReference type="AlphaFoldDB" id="B6JI18"/>
<protein>
    <submittedName>
        <fullName evidence="2">Uncharacterized protein</fullName>
    </submittedName>
</protein>
<feature type="chain" id="PRO_5002844629" evidence="1">
    <location>
        <begin position="35"/>
        <end position="151"/>
    </location>
</feature>
<dbReference type="RefSeq" id="WP_012563188.1">
    <property type="nucleotide sequence ID" value="NC_011386.1"/>
</dbReference>
<dbReference type="eggNOG" id="ENOG50337QV">
    <property type="taxonomic scope" value="Bacteria"/>
</dbReference>
<dbReference type="KEGG" id="oca:OCAR_6043"/>
<dbReference type="OrthoDB" id="8265246at2"/>
<dbReference type="EMBL" id="CP002826">
    <property type="protein sequence ID" value="AEI06693.1"/>
    <property type="molecule type" value="Genomic_DNA"/>
</dbReference>
<keyword evidence="3" id="KW-1185">Reference proteome</keyword>
<keyword evidence="1" id="KW-0732">Signal</keyword>
<dbReference type="HOGENOM" id="CLU_145373_0_0_5"/>
<organism evidence="2 3">
    <name type="scientific">Afipia carboxidovorans (strain ATCC 49405 / DSM 1227 / KCTC 32145 / OM5)</name>
    <name type="common">Oligotropha carboxidovorans</name>
    <dbReference type="NCBI Taxonomy" id="504832"/>
    <lineage>
        <taxon>Bacteria</taxon>
        <taxon>Pseudomonadati</taxon>
        <taxon>Pseudomonadota</taxon>
        <taxon>Alphaproteobacteria</taxon>
        <taxon>Hyphomicrobiales</taxon>
        <taxon>Nitrobacteraceae</taxon>
        <taxon>Afipia</taxon>
    </lineage>
</organism>